<feature type="binding site" evidence="6">
    <location>
        <position position="45"/>
    </location>
    <ligand>
        <name>[4Fe-4S] cluster</name>
        <dbReference type="ChEBI" id="CHEBI:49883"/>
    </ligand>
</feature>
<dbReference type="Proteomes" id="UP000016646">
    <property type="component" value="Unassembled WGS sequence"/>
</dbReference>
<feature type="binding site" evidence="6">
    <location>
        <position position="513"/>
    </location>
    <ligand>
        <name>hybrid [4Fe-2O-2S] cluster</name>
        <dbReference type="ChEBI" id="CHEBI:60519"/>
    </ligand>
</feature>
<dbReference type="EMBL" id="AVQI01000016">
    <property type="protein sequence ID" value="ERK04746.1"/>
    <property type="molecule type" value="Genomic_DNA"/>
</dbReference>
<proteinExistence type="inferred from homology"/>
<dbReference type="SUPFAM" id="SSF56821">
    <property type="entry name" value="Prismane protein-like"/>
    <property type="match status" value="1"/>
</dbReference>
<comment type="function">
    <text evidence="6">Catalyzes the reduction of hydroxylamine to form NH(3) and H(2)O.</text>
</comment>
<feature type="binding site" evidence="6">
    <location>
        <position position="36"/>
    </location>
    <ligand>
        <name>[4Fe-4S] cluster</name>
        <dbReference type="ChEBI" id="CHEBI:49883"/>
    </ligand>
</feature>
<comment type="similarity">
    <text evidence="6">Belongs to the HCP family.</text>
</comment>
<name>A0ABP2YNQ5_TRESO</name>
<sequence length="571" mass="62168">MNCKGRATAAEMYMCEIIRKNKECLIMDAKMFCFQCQETAGGKGCTVSGVCGKKPDVAAMQDLLIYVTKGLSCVTTKMRQAGLPVSKDVNHLVTLNLFTTITNANFDRESIIKRIEETLAATERLLPSVSGGEDLPEAATWKGDASDFDAKASTVGVLATSDEDVRSLRELIIYGLKGLSAYSKHANALLQDDEEVDAFIQKALSKTLDAGLSVDDLVALTLETGKYGVQGMALLDKANTGAYGNPEATTVNIGVRKNPGILISGHDMKDMEMLLEQTQGTGVDVYTHSEMLPANYYPAFKKYPHFVGNYGNAWWKQKEEFEKFHGPVLMTTNCVVIPPDSYKDRLWTTGATGVPGCRHIPGSYGEKKDFSAIIEQAKSCEPPEEIESGTIVGGFAHEQVFALADKIVAAVKSGAIRKFIVMGGCDGRMKSREYYTEFAKRLPKDVVILTAGCAKYKYNKLNLGDIGGIPRVLDAGQCNDSYSLALIALKLKEIFGLDDINKLPLAFNIAWYEQKAVIVLLALLYLGVKNIHVGPTLPAFLSPNVLNVLVKNFGLATIGTVDDDLKLFLGE</sequence>
<dbReference type="PANTHER" id="PTHR30109:SF0">
    <property type="entry name" value="HYDROXYLAMINE REDUCTASE"/>
    <property type="match status" value="1"/>
</dbReference>
<evidence type="ECO:0000256" key="6">
    <source>
        <dbReference type="HAMAP-Rule" id="MF_00069"/>
    </source>
</evidence>
<dbReference type="InterPro" id="IPR016099">
    <property type="entry name" value="Prismane-like_a/b-sand"/>
</dbReference>
<dbReference type="InterPro" id="IPR011254">
    <property type="entry name" value="Prismane-like_sf"/>
</dbReference>
<comment type="catalytic activity">
    <reaction evidence="6">
        <text>A + NH4(+) + H2O = hydroxylamine + AH2 + H(+)</text>
        <dbReference type="Rhea" id="RHEA:22052"/>
        <dbReference type="ChEBI" id="CHEBI:13193"/>
        <dbReference type="ChEBI" id="CHEBI:15377"/>
        <dbReference type="ChEBI" id="CHEBI:15378"/>
        <dbReference type="ChEBI" id="CHEBI:15429"/>
        <dbReference type="ChEBI" id="CHEBI:17499"/>
        <dbReference type="ChEBI" id="CHEBI:28938"/>
        <dbReference type="EC" id="1.7.99.1"/>
    </reaction>
</comment>
<dbReference type="InterPro" id="IPR010048">
    <property type="entry name" value="Hydroxylam_reduct"/>
</dbReference>
<comment type="cofactor">
    <cofactor evidence="6">
        <name>[4Fe-4S] cluster</name>
        <dbReference type="ChEBI" id="CHEBI:49883"/>
    </cofactor>
    <text evidence="6">Binds 1 [4Fe-4S] cluster.</text>
</comment>
<dbReference type="Pfam" id="PF03063">
    <property type="entry name" value="Prismane"/>
    <property type="match status" value="1"/>
</dbReference>
<reference evidence="7 8" key="1">
    <citation type="submission" date="2013-08" db="EMBL/GenBank/DDBJ databases">
        <authorList>
            <person name="Durkin A.S."/>
            <person name="Haft D.R."/>
            <person name="McCorrison J."/>
            <person name="Torralba M."/>
            <person name="Gillis M."/>
            <person name="Haft D.H."/>
            <person name="Methe B."/>
            <person name="Sutton G."/>
            <person name="Nelson K.E."/>
        </authorList>
    </citation>
    <scope>NUCLEOTIDE SEQUENCE [LARGE SCALE GENOMIC DNA]</scope>
    <source>
        <strain evidence="7 8">ATCC 35536</strain>
    </source>
</reference>
<protein>
    <recommendedName>
        <fullName evidence="6">Hydroxylamine reductase</fullName>
        <ecNumber evidence="6">1.7.99.1</ecNumber>
    </recommendedName>
    <alternativeName>
        <fullName evidence="6">Hybrid-cluster protein</fullName>
        <shortName evidence="6">HCP</shortName>
    </alternativeName>
    <alternativeName>
        <fullName evidence="6">Prismane protein</fullName>
    </alternativeName>
</protein>
<evidence type="ECO:0000256" key="5">
    <source>
        <dbReference type="ARBA" id="ARBA00023014"/>
    </source>
</evidence>
<feature type="binding site" evidence="6">
    <location>
        <position position="51"/>
    </location>
    <ligand>
        <name>[4Fe-4S] cluster</name>
        <dbReference type="ChEBI" id="CHEBI:49883"/>
    </ligand>
</feature>
<feature type="binding site" evidence="6">
    <location>
        <position position="453"/>
    </location>
    <ligand>
        <name>hybrid [4Fe-2O-2S] cluster</name>
        <dbReference type="ChEBI" id="CHEBI:60519"/>
    </ligand>
</feature>
<feature type="binding site" evidence="6">
    <location>
        <position position="515"/>
    </location>
    <ligand>
        <name>hybrid [4Fe-2O-2S] cluster</name>
        <dbReference type="ChEBI" id="CHEBI:60519"/>
    </ligand>
</feature>
<feature type="binding site" evidence="6">
    <location>
        <position position="290"/>
    </location>
    <ligand>
        <name>hybrid [4Fe-2O-2S] cluster</name>
        <dbReference type="ChEBI" id="CHEBI:60519"/>
    </ligand>
</feature>
<dbReference type="PANTHER" id="PTHR30109">
    <property type="entry name" value="HYDROXYLAMINE REDUCTASE"/>
    <property type="match status" value="1"/>
</dbReference>
<evidence type="ECO:0000313" key="7">
    <source>
        <dbReference type="EMBL" id="ERK04746.1"/>
    </source>
</evidence>
<keyword evidence="2 6" id="KW-0479">Metal-binding</keyword>
<evidence type="ECO:0000256" key="3">
    <source>
        <dbReference type="ARBA" id="ARBA00023002"/>
    </source>
</evidence>
<comment type="cofactor">
    <cofactor evidence="6">
        <name>hybrid [4Fe-2O-2S] cluster</name>
        <dbReference type="ChEBI" id="CHEBI:60519"/>
    </cofactor>
    <text evidence="6">Binds 1 hybrid [4Fe-2O-2S] cluster.</text>
</comment>
<dbReference type="EC" id="1.7.99.1" evidence="6"/>
<accession>A0ABP2YNQ5</accession>
<evidence type="ECO:0000256" key="4">
    <source>
        <dbReference type="ARBA" id="ARBA00023004"/>
    </source>
</evidence>
<dbReference type="CDD" id="cd01914">
    <property type="entry name" value="HCP"/>
    <property type="match status" value="1"/>
</dbReference>
<dbReference type="NCBIfam" id="NF003658">
    <property type="entry name" value="PRK05290.1"/>
    <property type="match status" value="1"/>
</dbReference>
<feature type="binding site" evidence="6">
    <location>
        <position position="478"/>
    </location>
    <ligand>
        <name>hybrid [4Fe-2O-2S] cluster</name>
        <dbReference type="ChEBI" id="CHEBI:60519"/>
    </ligand>
</feature>
<keyword evidence="8" id="KW-1185">Reference proteome</keyword>
<dbReference type="GO" id="GO:0016491">
    <property type="term" value="F:oxidoreductase activity"/>
    <property type="evidence" value="ECO:0007669"/>
    <property type="project" value="UniProtKB-KW"/>
</dbReference>
<feature type="binding site" evidence="6">
    <location>
        <position position="334"/>
    </location>
    <ligand>
        <name>hybrid [4Fe-2O-2S] cluster</name>
        <dbReference type="ChEBI" id="CHEBI:60519"/>
    </ligand>
</feature>
<dbReference type="Gene3D" id="3.40.50.2030">
    <property type="match status" value="2"/>
</dbReference>
<dbReference type="HAMAP" id="MF_00069">
    <property type="entry name" value="Hydroxylam_reduct"/>
    <property type="match status" value="1"/>
</dbReference>
<feature type="binding site" description="via persulfide group" evidence="6">
    <location>
        <position position="425"/>
    </location>
    <ligand>
        <name>hybrid [4Fe-2O-2S] cluster</name>
        <dbReference type="ChEBI" id="CHEBI:60519"/>
    </ligand>
</feature>
<evidence type="ECO:0000256" key="1">
    <source>
        <dbReference type="ARBA" id="ARBA00022490"/>
    </source>
</evidence>
<dbReference type="PIRSF" id="PIRSF000076">
    <property type="entry name" value="HCP"/>
    <property type="match status" value="1"/>
</dbReference>
<feature type="binding site" evidence="6">
    <location>
        <position position="33"/>
    </location>
    <ligand>
        <name>[4Fe-4S] cluster</name>
        <dbReference type="ChEBI" id="CHEBI:49883"/>
    </ligand>
</feature>
<dbReference type="InterPro" id="IPR004137">
    <property type="entry name" value="HCP/CODH"/>
</dbReference>
<keyword evidence="6" id="KW-0004">4Fe-4S</keyword>
<evidence type="ECO:0000256" key="2">
    <source>
        <dbReference type="ARBA" id="ARBA00022723"/>
    </source>
</evidence>
<feature type="modified residue" description="Cysteine persulfide" evidence="6">
    <location>
        <position position="425"/>
    </location>
</feature>
<keyword evidence="4 6" id="KW-0408">Iron</keyword>
<organism evidence="7 8">
    <name type="scientific">Treponema socranskii subsp. socranskii VPI DR56BR1116 = ATCC 35536</name>
    <dbReference type="NCBI Taxonomy" id="1125725"/>
    <lineage>
        <taxon>Bacteria</taxon>
        <taxon>Pseudomonadati</taxon>
        <taxon>Spirochaetota</taxon>
        <taxon>Spirochaetia</taxon>
        <taxon>Spirochaetales</taxon>
        <taxon>Treponemataceae</taxon>
        <taxon>Treponema</taxon>
    </lineage>
</organism>
<gene>
    <name evidence="6 7" type="primary">hcp</name>
    <name evidence="7" type="ORF">HMPREF0860_1318</name>
</gene>
<feature type="binding site" evidence="6">
    <location>
        <position position="266"/>
    </location>
    <ligand>
        <name>hybrid [4Fe-2O-2S] cluster</name>
        <dbReference type="ChEBI" id="CHEBI:60519"/>
    </ligand>
</feature>
<keyword evidence="3 6" id="KW-0560">Oxidoreductase</keyword>
<dbReference type="Gene3D" id="1.20.1270.20">
    <property type="match status" value="2"/>
</dbReference>
<keyword evidence="1 6" id="KW-0963">Cytoplasm</keyword>
<evidence type="ECO:0000313" key="8">
    <source>
        <dbReference type="Proteomes" id="UP000016646"/>
    </source>
</evidence>
<keyword evidence="5 6" id="KW-0411">Iron-sulfur</keyword>
<comment type="caution">
    <text evidence="7">The sequence shown here is derived from an EMBL/GenBank/DDBJ whole genome shotgun (WGS) entry which is preliminary data.</text>
</comment>
<comment type="subcellular location">
    <subcellularLocation>
        <location evidence="6">Cytoplasm</location>
    </subcellularLocation>
</comment>
<dbReference type="NCBIfam" id="TIGR01703">
    <property type="entry name" value="hybrid_clust"/>
    <property type="match status" value="1"/>
</dbReference>
<dbReference type="InterPro" id="IPR016100">
    <property type="entry name" value="Prismane_a-bundle"/>
</dbReference>